<evidence type="ECO:0000313" key="3">
    <source>
        <dbReference type="EMBL" id="CAG7718413.1"/>
    </source>
</evidence>
<keyword evidence="2" id="KW-0472">Membrane</keyword>
<feature type="region of interest" description="Disordered" evidence="1">
    <location>
        <begin position="419"/>
        <end position="445"/>
    </location>
</feature>
<keyword evidence="2" id="KW-1133">Transmembrane helix</keyword>
<evidence type="ECO:0000313" key="4">
    <source>
        <dbReference type="Proteomes" id="UP000708208"/>
    </source>
</evidence>
<protein>
    <submittedName>
        <fullName evidence="3">Uncharacterized protein</fullName>
    </submittedName>
</protein>
<comment type="caution">
    <text evidence="3">The sequence shown here is derived from an EMBL/GenBank/DDBJ whole genome shotgun (WGS) entry which is preliminary data.</text>
</comment>
<keyword evidence="2" id="KW-0812">Transmembrane</keyword>
<name>A0A8J2NR05_9HEXA</name>
<evidence type="ECO:0000256" key="1">
    <source>
        <dbReference type="SAM" id="MobiDB-lite"/>
    </source>
</evidence>
<feature type="compositionally biased region" description="Polar residues" evidence="1">
    <location>
        <begin position="338"/>
        <end position="353"/>
    </location>
</feature>
<keyword evidence="4" id="KW-1185">Reference proteome</keyword>
<evidence type="ECO:0000256" key="2">
    <source>
        <dbReference type="SAM" id="Phobius"/>
    </source>
</evidence>
<dbReference type="AlphaFoldDB" id="A0A8J2NR05"/>
<dbReference type="EMBL" id="CAJVCH010053309">
    <property type="protein sequence ID" value="CAG7718413.1"/>
    <property type="molecule type" value="Genomic_DNA"/>
</dbReference>
<sequence>MHFWKRQFGLNPHTCFFILISYFLSSVWTVINAQDIIKNDQLCPDPVNTGSRDERTMLINHNLRVISLRVSSLIRRKLLEDVPCNFDHIIEVVKFNGAGYPLQLSIQGIALSNSQWNFTGSRSCSSFVKFNLLEEPVLNNTQLCRMYKLNSLENESKNMSYPPSIWTLPANQLGFLPPVFKQSGEKKNLYMTILYKAFFAKKCIFQVQQYAVTSSPNECDHGRIKHQLCGAFSCADQHEILSKLGYLPFDVVVNTDDIIQEDGNIYIRSKNGSRNTTNFHAALFSGMTRAISFLFVLSILISCISYQLKPYLRPSSSFEDELARERSHDSHRRCYRRPNNSPVLPFSRTSTEEIQMEHSSSTHSSRPHRPRRYFHHTCHRSVAAAPADLPSYNNQVINPDFCQPPPPYETVQPPSYAESMIRGRPSETPVINPTTTETSATNPNK</sequence>
<accession>A0A8J2NR05</accession>
<organism evidence="3 4">
    <name type="scientific">Allacma fusca</name>
    <dbReference type="NCBI Taxonomy" id="39272"/>
    <lineage>
        <taxon>Eukaryota</taxon>
        <taxon>Metazoa</taxon>
        <taxon>Ecdysozoa</taxon>
        <taxon>Arthropoda</taxon>
        <taxon>Hexapoda</taxon>
        <taxon>Collembola</taxon>
        <taxon>Symphypleona</taxon>
        <taxon>Sminthuridae</taxon>
        <taxon>Allacma</taxon>
    </lineage>
</organism>
<gene>
    <name evidence="3" type="ORF">AFUS01_LOCUS7805</name>
</gene>
<proteinExistence type="predicted"/>
<feature type="region of interest" description="Disordered" evidence="1">
    <location>
        <begin position="327"/>
        <end position="371"/>
    </location>
</feature>
<feature type="transmembrane region" description="Helical" evidence="2">
    <location>
        <begin position="290"/>
        <end position="308"/>
    </location>
</feature>
<feature type="compositionally biased region" description="Polar residues" evidence="1">
    <location>
        <begin position="429"/>
        <end position="445"/>
    </location>
</feature>
<dbReference type="Proteomes" id="UP000708208">
    <property type="component" value="Unassembled WGS sequence"/>
</dbReference>
<reference evidence="3" key="1">
    <citation type="submission" date="2021-06" db="EMBL/GenBank/DDBJ databases">
        <authorList>
            <person name="Hodson N. C."/>
            <person name="Mongue J. A."/>
            <person name="Jaron S. K."/>
        </authorList>
    </citation>
    <scope>NUCLEOTIDE SEQUENCE</scope>
</reference>